<evidence type="ECO:0000313" key="2">
    <source>
        <dbReference type="EMBL" id="AYO29916.1"/>
    </source>
</evidence>
<feature type="transmembrane region" description="Helical" evidence="1">
    <location>
        <begin position="82"/>
        <end position="99"/>
    </location>
</feature>
<proteinExistence type="predicted"/>
<keyword evidence="1" id="KW-1133">Transmembrane helix</keyword>
<feature type="transmembrane region" description="Helical" evidence="1">
    <location>
        <begin position="58"/>
        <end position="75"/>
    </location>
</feature>
<keyword evidence="1" id="KW-0812">Transmembrane</keyword>
<dbReference type="KEGG" id="bacg:D2962_04225"/>
<reference evidence="2 3" key="1">
    <citation type="submission" date="2018-10" db="EMBL/GenBank/DDBJ databases">
        <authorList>
            <person name="Zhang X."/>
        </authorList>
    </citation>
    <scope>NUCLEOTIDE SEQUENCE [LARGE SCALE GENOMIC DNA]</scope>
    <source>
        <strain evidence="2 3">SK-G1</strain>
    </source>
</reference>
<dbReference type="Proteomes" id="UP000280960">
    <property type="component" value="Chromosome"/>
</dbReference>
<protein>
    <recommendedName>
        <fullName evidence="4">DUF5317 domain-containing protein</fullName>
    </recommendedName>
</protein>
<feature type="transmembrane region" description="Helical" evidence="1">
    <location>
        <begin position="158"/>
        <end position="179"/>
    </location>
</feature>
<keyword evidence="1" id="KW-0472">Membrane</keyword>
<dbReference type="Pfam" id="PF17248">
    <property type="entry name" value="DUF5317"/>
    <property type="match status" value="1"/>
</dbReference>
<name>A0A3G2R336_9FIRM</name>
<evidence type="ECO:0000256" key="1">
    <source>
        <dbReference type="SAM" id="Phobius"/>
    </source>
</evidence>
<sequence>MLVDFLVISIVIGLLRKGNLKSLSKIPLKKLELIFISFIIRYLPLVLKGNLFETAARFNLIIVSASYLLLLYALASNWHIKTMRLVTLGIFLNFVVIAINGGKMPVSIPALDIVGLAELKPLLFDPSYLYHTAINSATRLNFLGDIFPLPPPYPRPRVFSIGDLLMGIGIFLTIQDAMLKKSKASGKIL</sequence>
<keyword evidence="3" id="KW-1185">Reference proteome</keyword>
<accession>A0A3G2R336</accession>
<organism evidence="2 3">
    <name type="scientific">Biomaibacter acetigenes</name>
    <dbReference type="NCBI Taxonomy" id="2316383"/>
    <lineage>
        <taxon>Bacteria</taxon>
        <taxon>Bacillati</taxon>
        <taxon>Bacillota</taxon>
        <taxon>Clostridia</taxon>
        <taxon>Thermosediminibacterales</taxon>
        <taxon>Tepidanaerobacteraceae</taxon>
        <taxon>Biomaibacter</taxon>
    </lineage>
</organism>
<dbReference type="RefSeq" id="WP_122014223.1">
    <property type="nucleotide sequence ID" value="NZ_CP033169.1"/>
</dbReference>
<dbReference type="EMBL" id="CP033169">
    <property type="protein sequence ID" value="AYO29916.1"/>
    <property type="molecule type" value="Genomic_DNA"/>
</dbReference>
<dbReference type="InterPro" id="IPR035168">
    <property type="entry name" value="DUF5317"/>
</dbReference>
<evidence type="ECO:0008006" key="4">
    <source>
        <dbReference type="Google" id="ProtNLM"/>
    </source>
</evidence>
<dbReference type="AlphaFoldDB" id="A0A3G2R336"/>
<gene>
    <name evidence="2" type="ORF">D2962_04225</name>
</gene>
<evidence type="ECO:0000313" key="3">
    <source>
        <dbReference type="Proteomes" id="UP000280960"/>
    </source>
</evidence>